<organism evidence="2 3">
    <name type="scientific">Pseudomicrostroma glucosiphilum</name>
    <dbReference type="NCBI Taxonomy" id="1684307"/>
    <lineage>
        <taxon>Eukaryota</taxon>
        <taxon>Fungi</taxon>
        <taxon>Dikarya</taxon>
        <taxon>Basidiomycota</taxon>
        <taxon>Ustilaginomycotina</taxon>
        <taxon>Exobasidiomycetes</taxon>
        <taxon>Microstromatales</taxon>
        <taxon>Microstromatales incertae sedis</taxon>
        <taxon>Pseudomicrostroma</taxon>
    </lineage>
</organism>
<dbReference type="Proteomes" id="UP000245942">
    <property type="component" value="Unassembled WGS sequence"/>
</dbReference>
<feature type="compositionally biased region" description="Basic and acidic residues" evidence="1">
    <location>
        <begin position="157"/>
        <end position="166"/>
    </location>
</feature>
<feature type="compositionally biased region" description="Polar residues" evidence="1">
    <location>
        <begin position="33"/>
        <end position="42"/>
    </location>
</feature>
<dbReference type="EMBL" id="KZ819325">
    <property type="protein sequence ID" value="PWN21472.1"/>
    <property type="molecule type" value="Genomic_DNA"/>
</dbReference>
<feature type="compositionally biased region" description="Basic and acidic residues" evidence="1">
    <location>
        <begin position="114"/>
        <end position="124"/>
    </location>
</feature>
<gene>
    <name evidence="2" type="ORF">BCV69DRAFT_171144</name>
</gene>
<evidence type="ECO:0000256" key="1">
    <source>
        <dbReference type="SAM" id="MobiDB-lite"/>
    </source>
</evidence>
<accession>A0A316U8H9</accession>
<reference evidence="2 3" key="1">
    <citation type="journal article" date="2018" name="Mol. Biol. Evol.">
        <title>Broad Genomic Sampling Reveals a Smut Pathogenic Ancestry of the Fungal Clade Ustilaginomycotina.</title>
        <authorList>
            <person name="Kijpornyongpan T."/>
            <person name="Mondo S.J."/>
            <person name="Barry K."/>
            <person name="Sandor L."/>
            <person name="Lee J."/>
            <person name="Lipzen A."/>
            <person name="Pangilinan J."/>
            <person name="LaButti K."/>
            <person name="Hainaut M."/>
            <person name="Henrissat B."/>
            <person name="Grigoriev I.V."/>
            <person name="Spatafora J.W."/>
            <person name="Aime M.C."/>
        </authorList>
    </citation>
    <scope>NUCLEOTIDE SEQUENCE [LARGE SCALE GENOMIC DNA]</scope>
    <source>
        <strain evidence="2 3">MCA 4718</strain>
    </source>
</reference>
<proteinExistence type="predicted"/>
<feature type="compositionally biased region" description="Polar residues" evidence="1">
    <location>
        <begin position="173"/>
        <end position="183"/>
    </location>
</feature>
<feature type="region of interest" description="Disordered" evidence="1">
    <location>
        <begin position="1"/>
        <end position="42"/>
    </location>
</feature>
<feature type="compositionally biased region" description="Polar residues" evidence="1">
    <location>
        <begin position="100"/>
        <end position="109"/>
    </location>
</feature>
<protein>
    <submittedName>
        <fullName evidence="2">Uncharacterized protein</fullName>
    </submittedName>
</protein>
<evidence type="ECO:0000313" key="2">
    <source>
        <dbReference type="EMBL" id="PWN21472.1"/>
    </source>
</evidence>
<keyword evidence="3" id="KW-1185">Reference proteome</keyword>
<evidence type="ECO:0000313" key="3">
    <source>
        <dbReference type="Proteomes" id="UP000245942"/>
    </source>
</evidence>
<feature type="region of interest" description="Disordered" evidence="1">
    <location>
        <begin position="71"/>
        <end position="183"/>
    </location>
</feature>
<dbReference type="RefSeq" id="XP_025348632.1">
    <property type="nucleotide sequence ID" value="XM_025489497.1"/>
</dbReference>
<dbReference type="AlphaFoldDB" id="A0A316U8H9"/>
<dbReference type="OrthoDB" id="3358973at2759"/>
<feature type="compositionally biased region" description="Basic and acidic residues" evidence="1">
    <location>
        <begin position="90"/>
        <end position="99"/>
    </location>
</feature>
<name>A0A316U8H9_9BASI</name>
<sequence length="270" mass="29971">MKPSASRPIVTPGRAASLRRPAPQTPKIIVASGETNATDANNPFMTRGEVAAATAAGIAAAKENGIALRQVNGVIPEGDEDEDPYSTDKPPSERRHTSETVRTATSNLTARPRPNGDADATRNTEEEEEARSKRFSTSSKFREIGLDSTDDLSTIGQRRDSRHDDYGDYDVSRSLSRPYSMTSPADYAARLERGGRTRREEELAEEDRRIIREGRGRQTWWTEWLCGCGRVIDDDNEQVSRPDGREACFFEFFGGSETDGARSTPYFADW</sequence>
<dbReference type="GeneID" id="37011231"/>